<dbReference type="RefSeq" id="WP_206004688.1">
    <property type="nucleotide sequence ID" value="NZ_CP070617.1"/>
</dbReference>
<keyword evidence="1" id="KW-0175">Coiled coil</keyword>
<evidence type="ECO:0000256" key="1">
    <source>
        <dbReference type="SAM" id="Coils"/>
    </source>
</evidence>
<protein>
    <submittedName>
        <fullName evidence="2">DUF3560 domain-containing protein</fullName>
    </submittedName>
</protein>
<dbReference type="Proteomes" id="UP000662986">
    <property type="component" value="Plasmid unnamed2"/>
</dbReference>
<keyword evidence="2" id="KW-0614">Plasmid</keyword>
<evidence type="ECO:0000313" key="3">
    <source>
        <dbReference type="Proteomes" id="UP000662986"/>
    </source>
</evidence>
<dbReference type="InterPro" id="IPR021944">
    <property type="entry name" value="DUF3560"/>
</dbReference>
<name>A0A974VYG8_9NOCA</name>
<geneLocation type="plasmid" evidence="2 3">
    <name>unnamed2</name>
</geneLocation>
<feature type="coiled-coil region" evidence="1">
    <location>
        <begin position="188"/>
        <end position="250"/>
    </location>
</feature>
<reference evidence="2 3" key="1">
    <citation type="journal article" date="2021" name="Microbiol. Resour. Announc.">
        <title>Complete Genome Sequences of Two Rhodococcus sp. Strains with Large and Linear Chromosomes, Isolated from Apple Rhizosphere.</title>
        <authorList>
            <person name="Benning S."/>
            <person name="Brugnone N."/>
            <person name="Siani R."/>
            <person name="Kublik S."/>
            <person name="Schloter M."/>
            <person name="Rad V."/>
        </authorList>
    </citation>
    <scope>NUCLEOTIDE SEQUENCE [LARGE SCALE GENOMIC DNA]</scope>
    <source>
        <strain evidence="2 3">R79</strain>
    </source>
</reference>
<reference evidence="2 3" key="2">
    <citation type="journal article" date="2022" name="Arch. Microbiol.">
        <title>Rhodococcus pseudokoreensis sp. nov. isolated from the rhizosphere of young M26 apple rootstocks.</title>
        <authorList>
            <person name="Kampfer P."/>
            <person name="Glaeser S.P."/>
            <person name="Blom J."/>
            <person name="Wolf J."/>
            <person name="Benning S."/>
            <person name="Schloter M."/>
            <person name="Neumann-Schaal M."/>
        </authorList>
    </citation>
    <scope>NUCLEOTIDE SEQUENCE [LARGE SCALE GENOMIC DNA]</scope>
    <source>
        <strain evidence="2 3">R79</strain>
    </source>
</reference>
<keyword evidence="3" id="KW-1185">Reference proteome</keyword>
<evidence type="ECO:0000313" key="2">
    <source>
        <dbReference type="EMBL" id="QSE87928.1"/>
    </source>
</evidence>
<organism evidence="2 3">
    <name type="scientific">Rhodococcus pseudokoreensis</name>
    <dbReference type="NCBI Taxonomy" id="2811421"/>
    <lineage>
        <taxon>Bacteria</taxon>
        <taxon>Bacillati</taxon>
        <taxon>Actinomycetota</taxon>
        <taxon>Actinomycetes</taxon>
        <taxon>Mycobacteriales</taxon>
        <taxon>Nocardiaceae</taxon>
        <taxon>Rhodococcus</taxon>
    </lineage>
</organism>
<gene>
    <name evidence="2" type="ORF">JWS13_04250</name>
</gene>
<dbReference type="Pfam" id="PF12083">
    <property type="entry name" value="DUF3560"/>
    <property type="match status" value="1"/>
</dbReference>
<proteinExistence type="predicted"/>
<accession>A0A974VYG8</accession>
<dbReference type="EMBL" id="CP070617">
    <property type="protein sequence ID" value="QSE87928.1"/>
    <property type="molecule type" value="Genomic_DNA"/>
</dbReference>
<sequence>MLAINHTEAEGTVIEGTRKGDGTADVLKAHKWRWSRILGAWYIPRSRDVAPKLATINGTADALRAAGFDVELSIESGVRDQTEVEADRTARQAARVEALENKAERRAADAEAAETKAHDLSGRYPMGQPILVGHHSEGRHRRDVARTQAASTAAVEAHRAAERAKAKADAAKGTTDSRYSPAVVARRIDRLEADLRKAQRARDGHSRVLFVHKDGTPEREIHEPATGAYRASLEDSIERLESEVQYWRDVREAQEAAGQKLYTRADIKRGYLVKVSGQWWKVVRVNAKSVSVETGYSWTDTVKYDAISSALDPETQEAISPGSAAA</sequence>